<sequence length="52" mass="6071">MDIAIVIELNVLSDWIIRLEDKTKLKERVLVLMDLELENASRKLSELVDMES</sequence>
<evidence type="ECO:0000313" key="2">
    <source>
        <dbReference type="Proteomes" id="UP000006903"/>
    </source>
</evidence>
<dbReference type="RefSeq" id="WP_012608226.1">
    <property type="nucleotide sequence ID" value="NC_011766.1"/>
</dbReference>
<dbReference type="STRING" id="490899.DKAM_0558"/>
<dbReference type="GeneID" id="43837110"/>
<gene>
    <name evidence="1" type="ordered locus">DKAM_0558</name>
</gene>
<dbReference type="HOGENOM" id="CLU_3075156_0_0_2"/>
<organism evidence="1 2">
    <name type="scientific">Desulfurococcus amylolyticus (strain DSM 18924 / JCM 16383 / VKM B-2413 / 1221n)</name>
    <name type="common">Desulfurococcus kamchatkensis</name>
    <dbReference type="NCBI Taxonomy" id="490899"/>
    <lineage>
        <taxon>Archaea</taxon>
        <taxon>Thermoproteota</taxon>
        <taxon>Thermoprotei</taxon>
        <taxon>Desulfurococcales</taxon>
        <taxon>Desulfurococcaceae</taxon>
        <taxon>Desulfurococcus</taxon>
    </lineage>
</organism>
<evidence type="ECO:0000313" key="1">
    <source>
        <dbReference type="EMBL" id="ACL10884.1"/>
    </source>
</evidence>
<dbReference type="Proteomes" id="UP000006903">
    <property type="component" value="Chromosome"/>
</dbReference>
<protein>
    <submittedName>
        <fullName evidence="1">Uncharacterized protein</fullName>
    </submittedName>
</protein>
<dbReference type="EMBL" id="CP001140">
    <property type="protein sequence ID" value="ACL10884.1"/>
    <property type="molecule type" value="Genomic_DNA"/>
</dbReference>
<name>B8D453_DESA1</name>
<dbReference type="AlphaFoldDB" id="B8D453"/>
<reference evidence="1 2" key="1">
    <citation type="journal article" date="2009" name="J. Bacteriol.">
        <title>Complete genome sequence of the anaerobic, protein-degrading hyperthermophilic crenarchaeon Desulfurococcus kamchatkensis.</title>
        <authorList>
            <person name="Ravin N.V."/>
            <person name="Mardanov A.V."/>
            <person name="Beletsky A.V."/>
            <person name="Kublanov I.V."/>
            <person name="Kolganova T.V."/>
            <person name="Lebedinsky A.V."/>
            <person name="Chernyh N.A."/>
            <person name="Bonch-Osmolovskaya E.A."/>
            <person name="Skryabin K.G."/>
        </authorList>
    </citation>
    <scope>NUCLEOTIDE SEQUENCE [LARGE SCALE GENOMIC DNA]</scope>
    <source>
        <strain evidence="2">DSM 18924 / JCM 16383 / VKM B-2413 / 1221n</strain>
    </source>
</reference>
<proteinExistence type="predicted"/>
<accession>B8D453</accession>
<dbReference type="KEGG" id="dka:DKAM_0558"/>